<comment type="catalytic activity">
    <reaction evidence="6">
        <text>guanosine(527) in 16S rRNA + S-adenosyl-L-methionine = N(7)-methylguanosine(527) in 16S rRNA + S-adenosyl-L-homocysteine</text>
        <dbReference type="Rhea" id="RHEA:42732"/>
        <dbReference type="Rhea" id="RHEA-COMP:10209"/>
        <dbReference type="Rhea" id="RHEA-COMP:10210"/>
        <dbReference type="ChEBI" id="CHEBI:57856"/>
        <dbReference type="ChEBI" id="CHEBI:59789"/>
        <dbReference type="ChEBI" id="CHEBI:74269"/>
        <dbReference type="ChEBI" id="CHEBI:74480"/>
        <dbReference type="EC" id="2.1.1.170"/>
    </reaction>
</comment>
<dbReference type="Proteomes" id="UP001191082">
    <property type="component" value="Unassembled WGS sequence"/>
</dbReference>
<dbReference type="EC" id="2.1.1.170" evidence="6"/>
<keyword evidence="5 6" id="KW-0949">S-adenosyl-L-methionine</keyword>
<name>A0ABY2X626_9RHOB</name>
<feature type="binding site" evidence="6">
    <location>
        <position position="66"/>
    </location>
    <ligand>
        <name>S-adenosyl-L-methionine</name>
        <dbReference type="ChEBI" id="CHEBI:59789"/>
    </ligand>
</feature>
<keyword evidence="4 6" id="KW-0808">Transferase</keyword>
<evidence type="ECO:0000256" key="5">
    <source>
        <dbReference type="ARBA" id="ARBA00022691"/>
    </source>
</evidence>
<feature type="binding site" evidence="6">
    <location>
        <begin position="120"/>
        <end position="121"/>
    </location>
    <ligand>
        <name>S-adenosyl-L-methionine</name>
        <dbReference type="ChEBI" id="CHEBI:59789"/>
    </ligand>
</feature>
<comment type="caution">
    <text evidence="6">Lacks conserved residue(s) required for the propagation of feature annotation.</text>
</comment>
<gene>
    <name evidence="6 7" type="primary">rsmG</name>
    <name evidence="7" type="ORF">FGK64_18415</name>
</gene>
<comment type="caution">
    <text evidence="7">The sequence shown here is derived from an EMBL/GenBank/DDBJ whole genome shotgun (WGS) entry which is preliminary data.</text>
</comment>
<dbReference type="GO" id="GO:0032259">
    <property type="term" value="P:methylation"/>
    <property type="evidence" value="ECO:0007669"/>
    <property type="project" value="UniProtKB-KW"/>
</dbReference>
<proteinExistence type="inferred from homology"/>
<dbReference type="PANTHER" id="PTHR31760">
    <property type="entry name" value="S-ADENOSYL-L-METHIONINE-DEPENDENT METHYLTRANSFERASES SUPERFAMILY PROTEIN"/>
    <property type="match status" value="1"/>
</dbReference>
<evidence type="ECO:0000256" key="4">
    <source>
        <dbReference type="ARBA" id="ARBA00022679"/>
    </source>
</evidence>
<evidence type="ECO:0000256" key="3">
    <source>
        <dbReference type="ARBA" id="ARBA00022603"/>
    </source>
</evidence>
<feature type="binding site" evidence="6">
    <location>
        <position position="134"/>
    </location>
    <ligand>
        <name>S-adenosyl-L-methionine</name>
        <dbReference type="ChEBI" id="CHEBI:59789"/>
    </ligand>
</feature>
<comment type="function">
    <text evidence="6">Specifically methylates the N7 position of guanine in position 527 of 16S rRNA.</text>
</comment>
<evidence type="ECO:0000313" key="8">
    <source>
        <dbReference type="Proteomes" id="UP001191082"/>
    </source>
</evidence>
<dbReference type="InterPro" id="IPR029063">
    <property type="entry name" value="SAM-dependent_MTases_sf"/>
</dbReference>
<protein>
    <recommendedName>
        <fullName evidence="6">Ribosomal RNA small subunit methyltransferase G</fullName>
        <ecNumber evidence="6">2.1.1.170</ecNumber>
    </recommendedName>
    <alternativeName>
        <fullName evidence="6">16S rRNA 7-methylguanosine methyltransferase</fullName>
        <shortName evidence="6">16S rRNA m7G methyltransferase</shortName>
    </alternativeName>
</protein>
<keyword evidence="2 6" id="KW-0698">rRNA processing</keyword>
<evidence type="ECO:0000256" key="1">
    <source>
        <dbReference type="ARBA" id="ARBA00022490"/>
    </source>
</evidence>
<dbReference type="SUPFAM" id="SSF53335">
    <property type="entry name" value="S-adenosyl-L-methionine-dependent methyltransferases"/>
    <property type="match status" value="1"/>
</dbReference>
<keyword evidence="3 6" id="KW-0489">Methyltransferase</keyword>
<organism evidence="7 8">
    <name type="scientific">Arenibacterium halophilum</name>
    <dbReference type="NCBI Taxonomy" id="2583821"/>
    <lineage>
        <taxon>Bacteria</taxon>
        <taxon>Pseudomonadati</taxon>
        <taxon>Pseudomonadota</taxon>
        <taxon>Alphaproteobacteria</taxon>
        <taxon>Rhodobacterales</taxon>
        <taxon>Paracoccaceae</taxon>
        <taxon>Arenibacterium</taxon>
    </lineage>
</organism>
<feature type="binding site" evidence="6">
    <location>
        <position position="71"/>
    </location>
    <ligand>
        <name>S-adenosyl-L-methionine</name>
        <dbReference type="ChEBI" id="CHEBI:59789"/>
    </ligand>
</feature>
<dbReference type="NCBIfam" id="TIGR00138">
    <property type="entry name" value="rsmG_gidB"/>
    <property type="match status" value="1"/>
</dbReference>
<dbReference type="Pfam" id="PF02527">
    <property type="entry name" value="GidB"/>
    <property type="match status" value="1"/>
</dbReference>
<keyword evidence="1 6" id="KW-0963">Cytoplasm</keyword>
<accession>A0ABY2X626</accession>
<sequence length="201" mass="22130">MEVGRLVVSRETFDRLKTFESSIVKWNPKINLVSKSSLADVWTRHIVDSVQVWDAARVGTNWFDLGSGGGFPGLVIAALMAEHSPGGKVTLVESDKRKSAFLRSAAREMSLDVTVISERIESIPPAQADVLSARALADLSKLLAFVELHLAPSGVAVFPKGESWKNEVDRARQEWRFDLESSTSWTEPRAAVLRITGVSRV</sequence>
<dbReference type="HAMAP" id="MF_00074">
    <property type="entry name" value="16SrRNA_methyltr_G"/>
    <property type="match status" value="1"/>
</dbReference>
<comment type="subcellular location">
    <subcellularLocation>
        <location evidence="6">Cytoplasm</location>
    </subcellularLocation>
</comment>
<reference evidence="7 8" key="1">
    <citation type="submission" date="2019-05" db="EMBL/GenBank/DDBJ databases">
        <title>Marivita sp. nov. isolated from sea sediment.</title>
        <authorList>
            <person name="Kim W."/>
        </authorList>
    </citation>
    <scope>NUCLEOTIDE SEQUENCE [LARGE SCALE GENOMIC DNA]</scope>
    <source>
        <strain evidence="7 8">CAU 1492</strain>
    </source>
</reference>
<dbReference type="Gene3D" id="3.40.50.150">
    <property type="entry name" value="Vaccinia Virus protein VP39"/>
    <property type="match status" value="1"/>
</dbReference>
<dbReference type="EMBL" id="VCPC01000004">
    <property type="protein sequence ID" value="TMV10915.1"/>
    <property type="molecule type" value="Genomic_DNA"/>
</dbReference>
<dbReference type="GO" id="GO:0008168">
    <property type="term" value="F:methyltransferase activity"/>
    <property type="evidence" value="ECO:0007669"/>
    <property type="project" value="UniProtKB-KW"/>
</dbReference>
<evidence type="ECO:0000313" key="7">
    <source>
        <dbReference type="EMBL" id="TMV10915.1"/>
    </source>
</evidence>
<comment type="similarity">
    <text evidence="6">Belongs to the methyltransferase superfamily. RNA methyltransferase RsmG family.</text>
</comment>
<evidence type="ECO:0000256" key="2">
    <source>
        <dbReference type="ARBA" id="ARBA00022552"/>
    </source>
</evidence>
<dbReference type="PIRSF" id="PIRSF003078">
    <property type="entry name" value="GidB"/>
    <property type="match status" value="1"/>
</dbReference>
<dbReference type="PANTHER" id="PTHR31760:SF0">
    <property type="entry name" value="S-ADENOSYL-L-METHIONINE-DEPENDENT METHYLTRANSFERASES SUPERFAMILY PROTEIN"/>
    <property type="match status" value="1"/>
</dbReference>
<evidence type="ECO:0000256" key="6">
    <source>
        <dbReference type="HAMAP-Rule" id="MF_00074"/>
    </source>
</evidence>
<keyword evidence="8" id="KW-1185">Reference proteome</keyword>
<dbReference type="InterPro" id="IPR003682">
    <property type="entry name" value="rRNA_ssu_MeTfrase_G"/>
</dbReference>